<dbReference type="EMBL" id="MU003709">
    <property type="protein sequence ID" value="KAF2805635.1"/>
    <property type="molecule type" value="Genomic_DNA"/>
</dbReference>
<evidence type="ECO:0000313" key="3">
    <source>
        <dbReference type="Proteomes" id="UP000504636"/>
    </source>
</evidence>
<feature type="domain" description="RNase III" evidence="1">
    <location>
        <begin position="41"/>
        <end position="59"/>
    </location>
</feature>
<evidence type="ECO:0000313" key="4">
    <source>
        <dbReference type="RefSeq" id="XP_033572599.1"/>
    </source>
</evidence>
<protein>
    <recommendedName>
        <fullName evidence="1">RNase III domain-containing protein</fullName>
    </recommendedName>
</protein>
<dbReference type="InterPro" id="IPR036389">
    <property type="entry name" value="RNase_III_sf"/>
</dbReference>
<reference evidence="2 4" key="1">
    <citation type="journal article" date="2020" name="Stud. Mycol.">
        <title>101 Dothideomycetes genomes: a test case for predicting lifestyles and emergence of pathogens.</title>
        <authorList>
            <person name="Haridas S."/>
            <person name="Albert R."/>
            <person name="Binder M."/>
            <person name="Bloem J."/>
            <person name="Labutti K."/>
            <person name="Salamov A."/>
            <person name="Andreopoulos B."/>
            <person name="Baker S."/>
            <person name="Barry K."/>
            <person name="Bills G."/>
            <person name="Bluhm B."/>
            <person name="Cannon C."/>
            <person name="Castanera R."/>
            <person name="Culley D."/>
            <person name="Daum C."/>
            <person name="Ezra D."/>
            <person name="Gonzalez J."/>
            <person name="Henrissat B."/>
            <person name="Kuo A."/>
            <person name="Liang C."/>
            <person name="Lipzen A."/>
            <person name="Lutzoni F."/>
            <person name="Magnuson J."/>
            <person name="Mondo S."/>
            <person name="Nolan M."/>
            <person name="Ohm R."/>
            <person name="Pangilinan J."/>
            <person name="Park H.-J."/>
            <person name="Ramirez L."/>
            <person name="Alfaro M."/>
            <person name="Sun H."/>
            <person name="Tritt A."/>
            <person name="Yoshinaga Y."/>
            <person name="Zwiers L.-H."/>
            <person name="Turgeon B."/>
            <person name="Goodwin S."/>
            <person name="Spatafora J."/>
            <person name="Crous P."/>
            <person name="Grigoriev I."/>
        </authorList>
    </citation>
    <scope>NUCLEOTIDE SEQUENCE</scope>
    <source>
        <strain evidence="2 4">CBS 304.34</strain>
    </source>
</reference>
<dbReference type="GO" id="GO:0004525">
    <property type="term" value="F:ribonuclease III activity"/>
    <property type="evidence" value="ECO:0007669"/>
    <property type="project" value="InterPro"/>
</dbReference>
<dbReference type="PROSITE" id="PS50142">
    <property type="entry name" value="RNASE_3_2"/>
    <property type="match status" value="1"/>
</dbReference>
<dbReference type="InterPro" id="IPR000999">
    <property type="entry name" value="RNase_III_dom"/>
</dbReference>
<sequence>MNDIVSSIELNENLNTVGHRLCRLADFINKNPSQGHAVPRKTMADTVEAILGAIFLDSDLDNVARVMRNIALTV</sequence>
<dbReference type="GO" id="GO:0006396">
    <property type="term" value="P:RNA processing"/>
    <property type="evidence" value="ECO:0007669"/>
    <property type="project" value="InterPro"/>
</dbReference>
<gene>
    <name evidence="2 4" type="ORF">BDZ99DRAFT_108701</name>
</gene>
<dbReference type="Gene3D" id="1.10.1520.10">
    <property type="entry name" value="Ribonuclease III domain"/>
    <property type="match status" value="1"/>
</dbReference>
<dbReference type="SUPFAM" id="SSF69065">
    <property type="entry name" value="RNase III domain-like"/>
    <property type="match status" value="1"/>
</dbReference>
<reference evidence="4" key="2">
    <citation type="submission" date="2020-04" db="EMBL/GenBank/DDBJ databases">
        <authorList>
            <consortium name="NCBI Genome Project"/>
        </authorList>
    </citation>
    <scope>NUCLEOTIDE SEQUENCE</scope>
    <source>
        <strain evidence="4">CBS 304.34</strain>
    </source>
</reference>
<keyword evidence="3" id="KW-1185">Reference proteome</keyword>
<proteinExistence type="predicted"/>
<reference evidence="4" key="3">
    <citation type="submission" date="2025-04" db="UniProtKB">
        <authorList>
            <consortium name="RefSeq"/>
        </authorList>
    </citation>
    <scope>IDENTIFICATION</scope>
    <source>
        <strain evidence="4">CBS 304.34</strain>
    </source>
</reference>
<dbReference type="RefSeq" id="XP_033572599.1">
    <property type="nucleotide sequence ID" value="XM_033712381.1"/>
</dbReference>
<dbReference type="Proteomes" id="UP000504636">
    <property type="component" value="Unplaced"/>
</dbReference>
<accession>A0A6A6YC13</accession>
<dbReference type="OrthoDB" id="67027at2759"/>
<evidence type="ECO:0000313" key="2">
    <source>
        <dbReference type="EMBL" id="KAF2805635.1"/>
    </source>
</evidence>
<dbReference type="GeneID" id="54453274"/>
<dbReference type="AlphaFoldDB" id="A0A6A6YC13"/>
<name>A0A6A6YC13_9PEZI</name>
<organism evidence="2">
    <name type="scientific">Mytilinidion resinicola</name>
    <dbReference type="NCBI Taxonomy" id="574789"/>
    <lineage>
        <taxon>Eukaryota</taxon>
        <taxon>Fungi</taxon>
        <taxon>Dikarya</taxon>
        <taxon>Ascomycota</taxon>
        <taxon>Pezizomycotina</taxon>
        <taxon>Dothideomycetes</taxon>
        <taxon>Pleosporomycetidae</taxon>
        <taxon>Mytilinidiales</taxon>
        <taxon>Mytilinidiaceae</taxon>
        <taxon>Mytilinidion</taxon>
    </lineage>
</organism>
<evidence type="ECO:0000259" key="1">
    <source>
        <dbReference type="PROSITE" id="PS50142"/>
    </source>
</evidence>
<dbReference type="CDD" id="cd00593">
    <property type="entry name" value="RIBOc"/>
    <property type="match status" value="1"/>
</dbReference>